<gene>
    <name evidence="1" type="ORF">G6N77_15520</name>
</gene>
<dbReference type="Proteomes" id="UP000479226">
    <property type="component" value="Unassembled WGS sequence"/>
</dbReference>
<dbReference type="RefSeq" id="WP_165183081.1">
    <property type="nucleotide sequence ID" value="NZ_JAAKZI010000031.1"/>
</dbReference>
<name>A0ABX0DD47_9MICC</name>
<accession>A0ABX0DD47</accession>
<proteinExistence type="predicted"/>
<organism evidence="1 2">
    <name type="scientific">Arthrobacter silviterrae</name>
    <dbReference type="NCBI Taxonomy" id="2026658"/>
    <lineage>
        <taxon>Bacteria</taxon>
        <taxon>Bacillati</taxon>
        <taxon>Actinomycetota</taxon>
        <taxon>Actinomycetes</taxon>
        <taxon>Micrococcales</taxon>
        <taxon>Micrococcaceae</taxon>
        <taxon>Arthrobacter</taxon>
    </lineage>
</organism>
<dbReference type="Gene3D" id="1.20.120.160">
    <property type="entry name" value="HPT domain"/>
    <property type="match status" value="1"/>
</dbReference>
<sequence>MPQRRLPLVNIAQLKSLEDSLGGETSMSRAFVSNYVDMWTGRFQRLSMAIVAEDLDDAIEAALSLSTSSHMVGAEQLEKSSAEVIASLRNGSLQQASLALTSLRQCGDLTVTQLAEEYLKGA</sequence>
<evidence type="ECO:0008006" key="3">
    <source>
        <dbReference type="Google" id="ProtNLM"/>
    </source>
</evidence>
<evidence type="ECO:0000313" key="2">
    <source>
        <dbReference type="Proteomes" id="UP000479226"/>
    </source>
</evidence>
<dbReference type="InterPro" id="IPR036641">
    <property type="entry name" value="HPT_dom_sf"/>
</dbReference>
<protein>
    <recommendedName>
        <fullName evidence="3">Hpt domain-containing protein</fullName>
    </recommendedName>
</protein>
<dbReference type="EMBL" id="JAAKZI010000031">
    <property type="protein sequence ID" value="NGN84852.1"/>
    <property type="molecule type" value="Genomic_DNA"/>
</dbReference>
<dbReference type="SUPFAM" id="SSF47226">
    <property type="entry name" value="Histidine-containing phosphotransfer domain, HPT domain"/>
    <property type="match status" value="1"/>
</dbReference>
<reference evidence="1 2" key="1">
    <citation type="submission" date="2020-02" db="EMBL/GenBank/DDBJ databases">
        <title>Genome sequence of the type strain DSM 27180 of Arthrobacter silviterrae.</title>
        <authorList>
            <person name="Gao J."/>
            <person name="Sun J."/>
        </authorList>
    </citation>
    <scope>NUCLEOTIDE SEQUENCE [LARGE SCALE GENOMIC DNA]</scope>
    <source>
        <strain evidence="1 2">DSM 27180</strain>
    </source>
</reference>
<comment type="caution">
    <text evidence="1">The sequence shown here is derived from an EMBL/GenBank/DDBJ whole genome shotgun (WGS) entry which is preliminary data.</text>
</comment>
<evidence type="ECO:0000313" key="1">
    <source>
        <dbReference type="EMBL" id="NGN84852.1"/>
    </source>
</evidence>
<keyword evidence="2" id="KW-1185">Reference proteome</keyword>